<feature type="compositionally biased region" description="Basic and acidic residues" evidence="9">
    <location>
        <begin position="249"/>
        <end position="262"/>
    </location>
</feature>
<dbReference type="GO" id="GO:0016251">
    <property type="term" value="F:RNA polymerase II general transcription initiation factor activity"/>
    <property type="evidence" value="ECO:0007669"/>
    <property type="project" value="TreeGrafter"/>
</dbReference>
<evidence type="ECO:0000256" key="5">
    <source>
        <dbReference type="ARBA" id="ARBA00023163"/>
    </source>
</evidence>
<proteinExistence type="inferred from homology"/>
<dbReference type="PANTHER" id="PTHR13011:SF0">
    <property type="entry name" value="GENERAL TRANSCRIPTION FACTOR IIF SUBUNIT 1"/>
    <property type="match status" value="1"/>
</dbReference>
<dbReference type="InterPro" id="IPR008851">
    <property type="entry name" value="TFIIF-alpha"/>
</dbReference>
<evidence type="ECO:0000256" key="1">
    <source>
        <dbReference type="ARBA" id="ARBA00004123"/>
    </source>
</evidence>
<feature type="compositionally biased region" description="Acidic residues" evidence="9">
    <location>
        <begin position="215"/>
        <end position="229"/>
    </location>
</feature>
<comment type="subcellular location">
    <subcellularLocation>
        <location evidence="1 8">Nucleus</location>
    </subcellularLocation>
</comment>
<accession>A0A4U8UUJ7</accession>
<dbReference type="GO" id="GO:0006367">
    <property type="term" value="P:transcription initiation at RNA polymerase II promoter"/>
    <property type="evidence" value="ECO:0007669"/>
    <property type="project" value="InterPro"/>
</dbReference>
<evidence type="ECO:0000256" key="3">
    <source>
        <dbReference type="ARBA" id="ARBA00023015"/>
    </source>
</evidence>
<dbReference type="SUPFAM" id="SSF46785">
    <property type="entry name" value="Winged helix' DNA-binding domain"/>
    <property type="match status" value="1"/>
</dbReference>
<keyword evidence="3 8" id="KW-0805">Transcription regulation</keyword>
<feature type="region of interest" description="Disordered" evidence="9">
    <location>
        <begin position="214"/>
        <end position="459"/>
    </location>
</feature>
<dbReference type="PANTHER" id="PTHR13011">
    <property type="entry name" value="TFIIF-ALPHA"/>
    <property type="match status" value="1"/>
</dbReference>
<evidence type="ECO:0000256" key="8">
    <source>
        <dbReference type="RuleBase" id="RU366044"/>
    </source>
</evidence>
<evidence type="ECO:0000313" key="11">
    <source>
        <dbReference type="Proteomes" id="UP000298663"/>
    </source>
</evidence>
<reference evidence="10 11" key="2">
    <citation type="journal article" date="2019" name="G3 (Bethesda)">
        <title>Hybrid Assembly of the Genome of the Entomopathogenic Nematode Steinernema carpocapsae Identifies the X-Chromosome.</title>
        <authorList>
            <person name="Serra L."/>
            <person name="Macchietto M."/>
            <person name="Macias-Munoz A."/>
            <person name="McGill C.J."/>
            <person name="Rodriguez I.M."/>
            <person name="Rodriguez B."/>
            <person name="Murad R."/>
            <person name="Mortazavi A."/>
        </authorList>
    </citation>
    <scope>NUCLEOTIDE SEQUENCE [LARGE SCALE GENOMIC DNA]</scope>
    <source>
        <strain evidence="10 11">ALL</strain>
    </source>
</reference>
<dbReference type="Proteomes" id="UP000298663">
    <property type="component" value="Chromosome X"/>
</dbReference>
<evidence type="ECO:0000256" key="2">
    <source>
        <dbReference type="ARBA" id="ARBA00005249"/>
    </source>
</evidence>
<feature type="compositionally biased region" description="Acidic residues" evidence="9">
    <location>
        <begin position="319"/>
        <end position="335"/>
    </location>
</feature>
<feature type="compositionally biased region" description="Acidic residues" evidence="9">
    <location>
        <begin position="267"/>
        <end position="276"/>
    </location>
</feature>
<dbReference type="EMBL" id="CM016762">
    <property type="protein sequence ID" value="TMS35857.1"/>
    <property type="molecule type" value="Genomic_DNA"/>
</dbReference>
<dbReference type="InterPro" id="IPR036390">
    <property type="entry name" value="WH_DNA-bd_sf"/>
</dbReference>
<comment type="caution">
    <text evidence="10">The sequence shown here is derived from an EMBL/GenBank/DDBJ whole genome shotgun (WGS) entry which is preliminary data.</text>
</comment>
<dbReference type="EMBL" id="AZBU02000001">
    <property type="protein sequence ID" value="TMS35857.1"/>
    <property type="molecule type" value="Genomic_DNA"/>
</dbReference>
<feature type="compositionally biased region" description="Basic and acidic residues" evidence="9">
    <location>
        <begin position="287"/>
        <end position="301"/>
    </location>
</feature>
<feature type="compositionally biased region" description="Basic and acidic residues" evidence="9">
    <location>
        <begin position="353"/>
        <end position="366"/>
    </location>
</feature>
<reference evidence="10 11" key="1">
    <citation type="journal article" date="2015" name="Genome Biol.">
        <title>Comparative genomics of Steinernema reveals deeply conserved gene regulatory networks.</title>
        <authorList>
            <person name="Dillman A.R."/>
            <person name="Macchietto M."/>
            <person name="Porter C.F."/>
            <person name="Rogers A."/>
            <person name="Williams B."/>
            <person name="Antoshechkin I."/>
            <person name="Lee M.M."/>
            <person name="Goodwin Z."/>
            <person name="Lu X."/>
            <person name="Lewis E.E."/>
            <person name="Goodrich-Blair H."/>
            <person name="Stock S.P."/>
            <person name="Adams B.J."/>
            <person name="Sternberg P.W."/>
            <person name="Mortazavi A."/>
        </authorList>
    </citation>
    <scope>NUCLEOTIDE SEQUENCE [LARGE SCALE GENOMIC DNA]</scope>
    <source>
        <strain evidence="10 11">ALL</strain>
    </source>
</reference>
<dbReference type="OrthoDB" id="270009at2759"/>
<dbReference type="GO" id="GO:0003677">
    <property type="term" value="F:DNA binding"/>
    <property type="evidence" value="ECO:0007669"/>
    <property type="project" value="UniProtKB-KW"/>
</dbReference>
<keyword evidence="11" id="KW-1185">Reference proteome</keyword>
<name>A0A4U8UUJ7_STECR</name>
<evidence type="ECO:0000256" key="6">
    <source>
        <dbReference type="ARBA" id="ARBA00023242"/>
    </source>
</evidence>
<evidence type="ECO:0000313" key="10">
    <source>
        <dbReference type="EMBL" id="TMS35857.1"/>
    </source>
</evidence>
<feature type="compositionally biased region" description="Basic and acidic residues" evidence="9">
    <location>
        <begin position="374"/>
        <end position="389"/>
    </location>
</feature>
<feature type="compositionally biased region" description="Basic and acidic residues" evidence="9">
    <location>
        <begin position="406"/>
        <end position="423"/>
    </location>
</feature>
<keyword evidence="4 8" id="KW-0238">DNA-binding</keyword>
<gene>
    <name evidence="10" type="ORF">L596_003158</name>
</gene>
<dbReference type="InterPro" id="IPR011039">
    <property type="entry name" value="TFIIF_interaction"/>
</dbReference>
<keyword evidence="6 8" id="KW-0539">Nucleus</keyword>
<dbReference type="AlphaFoldDB" id="A0A4U8UUJ7"/>
<keyword evidence="5 8" id="KW-0804">Transcription</keyword>
<dbReference type="GO" id="GO:0001096">
    <property type="term" value="F:TFIIF-class transcription factor complex binding"/>
    <property type="evidence" value="ECO:0007669"/>
    <property type="project" value="TreeGrafter"/>
</dbReference>
<organism evidence="10 11">
    <name type="scientific">Steinernema carpocapsae</name>
    <name type="common">Entomopathogenic nematode</name>
    <dbReference type="NCBI Taxonomy" id="34508"/>
    <lineage>
        <taxon>Eukaryota</taxon>
        <taxon>Metazoa</taxon>
        <taxon>Ecdysozoa</taxon>
        <taxon>Nematoda</taxon>
        <taxon>Chromadorea</taxon>
        <taxon>Rhabditida</taxon>
        <taxon>Tylenchina</taxon>
        <taxon>Panagrolaimomorpha</taxon>
        <taxon>Strongyloidoidea</taxon>
        <taxon>Steinernematidae</taxon>
        <taxon>Steinernema</taxon>
    </lineage>
</organism>
<dbReference type="GO" id="GO:0005674">
    <property type="term" value="C:transcription factor TFIIF complex"/>
    <property type="evidence" value="ECO:0007669"/>
    <property type="project" value="TreeGrafter"/>
</dbReference>
<sequence>MSKSSSTGIFSASEKKAIYPVRIPGPSEKRKFSVMKFNNSLNVETSKWGTNYKIYMEREDNRAELGILEEAQDYGEGSEYGKAARDEARRKKYGRQKKLYNHDAQPWRLTMEESGKERKFRSIREGGAGDHADYWVFLKRGDDFVAHKVADWYQFLPCVTHRTLDIDQAEEQFQRRSRVMNQFALKAQIQKTLNTTDDDGEGLIKVSTLKIKDDYSDENDEESDGEGEGETQSSQGSQKEKKKKKNVKERKDKKQRVEHADEVAAYESEDGEDEGREYDYMSDSGSDSDRDTKTADEKVEEALVGVGDETGLKKQIGSEEFDESSDEEEEEEDSTKDDPSKSQEVNEELGNDEAEKKKSKTDKDDSSDSESDVDLDKNGDSVLFLKKETVVATSSSTSTGSGYNKRKGEELESSESKRMRVEEAVNSAVPLQASRSATNQPAPVPVKQKFDPNIPDGLNEDTVRKYLRRKPHTTKELLSRLMPKCPPDMNKAEIVTILASILKRIEPHQFKQKQGKKEVLFFSLGNISK</sequence>
<dbReference type="GO" id="GO:0032968">
    <property type="term" value="P:positive regulation of transcription elongation by RNA polymerase II"/>
    <property type="evidence" value="ECO:0007669"/>
    <property type="project" value="InterPro"/>
</dbReference>
<evidence type="ECO:0000256" key="4">
    <source>
        <dbReference type="ARBA" id="ARBA00023125"/>
    </source>
</evidence>
<comment type="function">
    <text evidence="7 8">TFIIF is a general transcription initiation factor that binds to RNA polymerase II and helps to recruit it to the initiation complex in collaboration with TFIIB. It promotes transcription elongation.</text>
</comment>
<dbReference type="STRING" id="34508.A0A4U8UUJ7"/>
<evidence type="ECO:0000256" key="7">
    <source>
        <dbReference type="ARBA" id="ARBA00025232"/>
    </source>
</evidence>
<evidence type="ECO:0000256" key="9">
    <source>
        <dbReference type="SAM" id="MobiDB-lite"/>
    </source>
</evidence>
<dbReference type="InterPro" id="IPR036388">
    <property type="entry name" value="WH-like_DNA-bd_sf"/>
</dbReference>
<dbReference type="Pfam" id="PF05793">
    <property type="entry name" value="TFIIF_alpha"/>
    <property type="match status" value="1"/>
</dbReference>
<comment type="similarity">
    <text evidence="2 8">Belongs to the TFIIF alpha subunit family.</text>
</comment>
<feature type="compositionally biased region" description="Low complexity" evidence="9">
    <location>
        <begin position="393"/>
        <end position="402"/>
    </location>
</feature>
<protein>
    <recommendedName>
        <fullName evidence="8">Transcription initiation factor IIF subunit alpha</fullName>
    </recommendedName>
</protein>
<dbReference type="SUPFAM" id="SSF50916">
    <property type="entry name" value="Rap30/74 interaction domains"/>
    <property type="match status" value="1"/>
</dbReference>
<dbReference type="Gene3D" id="1.10.10.10">
    <property type="entry name" value="Winged helix-like DNA-binding domain superfamily/Winged helix DNA-binding domain"/>
    <property type="match status" value="1"/>
</dbReference>